<keyword evidence="4" id="KW-1185">Reference proteome</keyword>
<feature type="compositionally biased region" description="Low complexity" evidence="1">
    <location>
        <begin position="16"/>
        <end position="31"/>
    </location>
</feature>
<feature type="compositionally biased region" description="Polar residues" evidence="1">
    <location>
        <begin position="337"/>
        <end position="347"/>
    </location>
</feature>
<evidence type="ECO:0000256" key="1">
    <source>
        <dbReference type="SAM" id="MobiDB-lite"/>
    </source>
</evidence>
<dbReference type="KEGG" id="cci:CC1G_06605"/>
<organism evidence="3 4">
    <name type="scientific">Coprinopsis cinerea (strain Okayama-7 / 130 / ATCC MYA-4618 / FGSC 9003)</name>
    <name type="common">Inky cap fungus</name>
    <name type="synonym">Hormographiella aspergillata</name>
    <dbReference type="NCBI Taxonomy" id="240176"/>
    <lineage>
        <taxon>Eukaryota</taxon>
        <taxon>Fungi</taxon>
        <taxon>Dikarya</taxon>
        <taxon>Basidiomycota</taxon>
        <taxon>Agaricomycotina</taxon>
        <taxon>Agaricomycetes</taxon>
        <taxon>Agaricomycetidae</taxon>
        <taxon>Agaricales</taxon>
        <taxon>Agaricineae</taxon>
        <taxon>Psathyrellaceae</taxon>
        <taxon>Coprinopsis</taxon>
    </lineage>
</organism>
<dbReference type="OrthoDB" id="2756128at2759"/>
<dbReference type="STRING" id="240176.A8N2X0"/>
<reference evidence="3 4" key="1">
    <citation type="journal article" date="2010" name="Proc. Natl. Acad. Sci. U.S.A.">
        <title>Insights into evolution of multicellular fungi from the assembled chromosomes of the mushroom Coprinopsis cinerea (Coprinus cinereus).</title>
        <authorList>
            <person name="Stajich J.E."/>
            <person name="Wilke S.K."/>
            <person name="Ahren D."/>
            <person name="Au C.H."/>
            <person name="Birren B.W."/>
            <person name="Borodovsky M."/>
            <person name="Burns C."/>
            <person name="Canback B."/>
            <person name="Casselton L.A."/>
            <person name="Cheng C.K."/>
            <person name="Deng J."/>
            <person name="Dietrich F.S."/>
            <person name="Fargo D.C."/>
            <person name="Farman M.L."/>
            <person name="Gathman A.C."/>
            <person name="Goldberg J."/>
            <person name="Guigo R."/>
            <person name="Hoegger P.J."/>
            <person name="Hooker J.B."/>
            <person name="Huggins A."/>
            <person name="James T.Y."/>
            <person name="Kamada T."/>
            <person name="Kilaru S."/>
            <person name="Kodira C."/>
            <person name="Kues U."/>
            <person name="Kupfer D."/>
            <person name="Kwan H.S."/>
            <person name="Lomsadze A."/>
            <person name="Li W."/>
            <person name="Lilly W.W."/>
            <person name="Ma L.J."/>
            <person name="Mackey A.J."/>
            <person name="Manning G."/>
            <person name="Martin F."/>
            <person name="Muraguchi H."/>
            <person name="Natvig D.O."/>
            <person name="Palmerini H."/>
            <person name="Ramesh M.A."/>
            <person name="Rehmeyer C.J."/>
            <person name="Roe B.A."/>
            <person name="Shenoy N."/>
            <person name="Stanke M."/>
            <person name="Ter-Hovhannisyan V."/>
            <person name="Tunlid A."/>
            <person name="Velagapudi R."/>
            <person name="Vision T.J."/>
            <person name="Zeng Q."/>
            <person name="Zolan M.E."/>
            <person name="Pukkila P.J."/>
        </authorList>
    </citation>
    <scope>NUCLEOTIDE SEQUENCE [LARGE SCALE GENOMIC DNA]</scope>
    <source>
        <strain evidence="4">Okayama-7 / 130 / ATCC MYA-4618 / FGSC 9003</strain>
    </source>
</reference>
<proteinExistence type="predicted"/>
<evidence type="ECO:0000256" key="2">
    <source>
        <dbReference type="SAM" id="Phobius"/>
    </source>
</evidence>
<feature type="transmembrane region" description="Helical" evidence="2">
    <location>
        <begin position="46"/>
        <end position="66"/>
    </location>
</feature>
<dbReference type="GeneID" id="6005696"/>
<name>A8N2X0_COPC7</name>
<evidence type="ECO:0000313" key="3">
    <source>
        <dbReference type="EMBL" id="EAU92594.1"/>
    </source>
</evidence>
<evidence type="ECO:0000313" key="4">
    <source>
        <dbReference type="Proteomes" id="UP000001861"/>
    </source>
</evidence>
<keyword evidence="2" id="KW-1133">Transmembrane helix</keyword>
<sequence length="628" mass="68073">MAKPTSVASTDGVGCSSSVPSSSTHPTTTTPKPRRRRKSTGSKSQLLAPSSTLLSLLATVASATVVEGSPAPPTFLCPSIESTPLPTATKQRRSVPSGAVKNRFTHSRAVLPNIAHKFEQGEDGVWRKVEYELYGVCPNCSPVLDGQISRNVTMPNTNITKHDPPDNLPPGWQPMDRHPSGHTTLILAMSLVLAFFICFFIIGCLFWRKSMRRKYKEKDLEKRTRGRRRRRVEAADESLRAEEAREIQVERENKAKQKLWARATARWRANARHSARLRRGKRVSSSLRGRQSTASFDDDDSRYYTTTTSDESTPSHTPSHSRSPSRSSTPSFHQKSEGSNSAPSSPIDSAPTIPTIELSAPDPSASPPAYQQKSDSSQQGSSSGLHTHSCSASTSSPWQSRRPSGSSLVPPSPNGDDAGESQSPALTTAHVATDDKAVLARLAELASAPPSTSDESAPEPQVSVPEWRDEELEDFVSDDQDSRAVTSPTSPFPPPPPKAQLMEPNFYDYPYSFEEMTSMEPEYGPSAPPFEATSSAPMVDENMLLPSAPPLIDDDDFYVSDSIPSAPPAEDMPALSIVGEGQEDEQPSPQASTSRDSESSSNDSSATESILQVSAEDPSRGVLPVYRP</sequence>
<keyword evidence="2" id="KW-0812">Transmembrane</keyword>
<dbReference type="eggNOG" id="ENOG502SC01">
    <property type="taxonomic scope" value="Eukaryota"/>
</dbReference>
<feature type="compositionally biased region" description="Low complexity" evidence="1">
    <location>
        <begin position="591"/>
        <end position="609"/>
    </location>
</feature>
<feature type="compositionally biased region" description="Acidic residues" evidence="1">
    <location>
        <begin position="468"/>
        <end position="479"/>
    </location>
</feature>
<feature type="region of interest" description="Disordered" evidence="1">
    <location>
        <begin position="271"/>
        <end position="504"/>
    </location>
</feature>
<dbReference type="RefSeq" id="XP_001829268.1">
    <property type="nucleotide sequence ID" value="XM_001829216.2"/>
</dbReference>
<dbReference type="AlphaFoldDB" id="A8N2X0"/>
<dbReference type="Proteomes" id="UP000001861">
    <property type="component" value="Unassembled WGS sequence"/>
</dbReference>
<feature type="region of interest" description="Disordered" evidence="1">
    <location>
        <begin position="1"/>
        <end position="46"/>
    </location>
</feature>
<feature type="compositionally biased region" description="Basic residues" evidence="1">
    <location>
        <begin position="271"/>
        <end position="282"/>
    </location>
</feature>
<dbReference type="InParanoid" id="A8N2X0"/>
<feature type="transmembrane region" description="Helical" evidence="2">
    <location>
        <begin position="185"/>
        <end position="207"/>
    </location>
</feature>
<feature type="compositionally biased region" description="Polar residues" evidence="1">
    <location>
        <begin position="384"/>
        <end position="409"/>
    </location>
</feature>
<gene>
    <name evidence="3" type="ORF">CC1G_06605</name>
</gene>
<dbReference type="VEuPathDB" id="FungiDB:CC1G_06605"/>
<accession>A8N2X0</accession>
<comment type="caution">
    <text evidence="3">The sequence shown here is derived from an EMBL/GenBank/DDBJ whole genome shotgun (WGS) entry which is preliminary data.</text>
</comment>
<feature type="compositionally biased region" description="Low complexity" evidence="1">
    <location>
        <begin position="303"/>
        <end position="331"/>
    </location>
</feature>
<dbReference type="OMA" id="DIEMRTY"/>
<feature type="region of interest" description="Disordered" evidence="1">
    <location>
        <begin position="541"/>
        <end position="628"/>
    </location>
</feature>
<feature type="compositionally biased region" description="Low complexity" evidence="1">
    <location>
        <begin position="359"/>
        <end position="383"/>
    </location>
</feature>
<feature type="compositionally biased region" description="Polar residues" evidence="1">
    <location>
        <begin position="283"/>
        <end position="295"/>
    </location>
</feature>
<feature type="region of interest" description="Disordered" evidence="1">
    <location>
        <begin position="217"/>
        <end position="238"/>
    </location>
</feature>
<protein>
    <submittedName>
        <fullName evidence="3">Uncharacterized protein</fullName>
    </submittedName>
</protein>
<keyword evidence="2" id="KW-0472">Membrane</keyword>
<dbReference type="EMBL" id="AACS02000001">
    <property type="protein sequence ID" value="EAU92594.1"/>
    <property type="molecule type" value="Genomic_DNA"/>
</dbReference>